<proteinExistence type="inferred from homology"/>
<evidence type="ECO:0000256" key="6">
    <source>
        <dbReference type="ARBA" id="ARBA00023034"/>
    </source>
</evidence>
<dbReference type="EMBL" id="KN822005">
    <property type="protein sequence ID" value="KIM70220.1"/>
    <property type="molecule type" value="Genomic_DNA"/>
</dbReference>
<reference evidence="8 9" key="1">
    <citation type="submission" date="2014-04" db="EMBL/GenBank/DDBJ databases">
        <authorList>
            <consortium name="DOE Joint Genome Institute"/>
            <person name="Kuo A."/>
            <person name="Kohler A."/>
            <person name="Nagy L.G."/>
            <person name="Floudas D."/>
            <person name="Copeland A."/>
            <person name="Barry K.W."/>
            <person name="Cichocki N."/>
            <person name="Veneault-Fourrey C."/>
            <person name="LaButti K."/>
            <person name="Lindquist E.A."/>
            <person name="Lipzen A."/>
            <person name="Lundell T."/>
            <person name="Morin E."/>
            <person name="Murat C."/>
            <person name="Sun H."/>
            <person name="Tunlid A."/>
            <person name="Henrissat B."/>
            <person name="Grigoriev I.V."/>
            <person name="Hibbett D.S."/>
            <person name="Martin F."/>
            <person name="Nordberg H.P."/>
            <person name="Cantor M.N."/>
            <person name="Hua S.X."/>
        </authorList>
    </citation>
    <scope>NUCLEOTIDE SEQUENCE [LARGE SCALE GENOMIC DNA]</scope>
    <source>
        <strain evidence="8 9">Foug A</strain>
    </source>
</reference>
<keyword evidence="5" id="KW-0653">Protein transport</keyword>
<keyword evidence="4" id="KW-0813">Transport</keyword>
<dbReference type="InParanoid" id="A0A0C3EBZ5"/>
<dbReference type="Proteomes" id="UP000053989">
    <property type="component" value="Unassembled WGS sequence"/>
</dbReference>
<dbReference type="PANTHER" id="PTHR31658">
    <property type="entry name" value="CONSERVED OLIGOMERIC GOLGI COMPLEX SUBUNIT 1"/>
    <property type="match status" value="1"/>
</dbReference>
<evidence type="ECO:0000256" key="2">
    <source>
        <dbReference type="ARBA" id="ARBA00006653"/>
    </source>
</evidence>
<evidence type="ECO:0000256" key="5">
    <source>
        <dbReference type="ARBA" id="ARBA00022927"/>
    </source>
</evidence>
<organism evidence="8 9">
    <name type="scientific">Scleroderma citrinum Foug A</name>
    <dbReference type="NCBI Taxonomy" id="1036808"/>
    <lineage>
        <taxon>Eukaryota</taxon>
        <taxon>Fungi</taxon>
        <taxon>Dikarya</taxon>
        <taxon>Basidiomycota</taxon>
        <taxon>Agaricomycotina</taxon>
        <taxon>Agaricomycetes</taxon>
        <taxon>Agaricomycetidae</taxon>
        <taxon>Boletales</taxon>
        <taxon>Sclerodermatineae</taxon>
        <taxon>Sclerodermataceae</taxon>
        <taxon>Scleroderma</taxon>
    </lineage>
</organism>
<evidence type="ECO:0000313" key="9">
    <source>
        <dbReference type="Proteomes" id="UP000053989"/>
    </source>
</evidence>
<dbReference type="GO" id="GO:0017119">
    <property type="term" value="C:Golgi transport complex"/>
    <property type="evidence" value="ECO:0007669"/>
    <property type="project" value="InterPro"/>
</dbReference>
<dbReference type="GO" id="GO:0015031">
    <property type="term" value="P:protein transport"/>
    <property type="evidence" value="ECO:0007669"/>
    <property type="project" value="UniProtKB-KW"/>
</dbReference>
<name>A0A0C3EBZ5_9AGAM</name>
<evidence type="ECO:0000256" key="7">
    <source>
        <dbReference type="ARBA" id="ARBA00023136"/>
    </source>
</evidence>
<dbReference type="GO" id="GO:0000139">
    <property type="term" value="C:Golgi membrane"/>
    <property type="evidence" value="ECO:0007669"/>
    <property type="project" value="UniProtKB-SubCell"/>
</dbReference>
<evidence type="ECO:0000256" key="3">
    <source>
        <dbReference type="ARBA" id="ARBA00020978"/>
    </source>
</evidence>
<protein>
    <recommendedName>
        <fullName evidence="3">Conserved oligomeric Golgi complex subunit 1</fullName>
    </recommendedName>
</protein>
<keyword evidence="7" id="KW-0472">Membrane</keyword>
<evidence type="ECO:0000256" key="4">
    <source>
        <dbReference type="ARBA" id="ARBA00022448"/>
    </source>
</evidence>
<dbReference type="AlphaFoldDB" id="A0A0C3EBZ5"/>
<keyword evidence="9" id="KW-1185">Reference proteome</keyword>
<dbReference type="Pfam" id="PF08700">
    <property type="entry name" value="VPS51_Exo84_N"/>
    <property type="match status" value="1"/>
</dbReference>
<dbReference type="InterPro" id="IPR033370">
    <property type="entry name" value="COG1"/>
</dbReference>
<sequence>MSPNVQISDSLWFPSTLTPFSPSAPVVNGTYSGLRSNTMMPIRLKDEIVDLVDPDQLFSKHTIAEVRTKQIQLRADAEAKQEELRIMVGERYRELLQSSTVIISIADSAKRVQEALDEIRGAIHSQQHPPAQNRVPDAHREDAHLHTLQVLSAHIKLLLDAPEQLWRLIERQKYFQAAWLFLLARVVHRALIRDDAMDEESWVNQGVDVLEQFPLIQRQWETVSHFRTQIIHRATLSLRAVEKPYQETCATLLTLHILESRPLTDTLTIYLSQRTKTLNTLLTKGSDTPGQSSHNGYPAEVRAPVEKSTHFQHMVRPIAVKRSVQVILEAISQTLNAAREIFGASSTTTSLATRVLGHMQAESPYRSTPEHALPVELLINSQTVLSMLPSSAYFSLLPPNIRSYKPFVDLSSSSSSLCPELLKDKLNDWFTQSTGGLRDAIHRAFSLLPAVDGVWRVQLALQKWISRCSLNHSELLVLSNLVDEAAKKRIMEIWKSALANTENAFVEHLSRLIPEDVAEFSPLRSIYRTIPVPVPPPPASGPSSFELPFQTFRTLLTEQLGGRTPCLQNVLTPLEDAAASLQMDRARICGNDGQNCELIQAYRPEAEILCSNIIEALTRSTDQLVADQISDAGVRCLVFHGRLALELSTTSSFPSSIGCGGIVAEDFRQRARTLFERIINYWKDYAVSSEITRYTTGITSWRSHRGTTNVGPSLLTLECLHSLSSSLHDLGMIHHSMPFSSVALETISRFSDAFVHVVDEGIFLDHVQALYDLSFLRRVILTWQSDSTVLKLLGKAIVQIQSSVSEKVPQHDLARRASETLARTQMLISALLPMLPAPSTKDGADKMAALLPHGVTTVDAGFIPAVELAQPSARFPLLLVENW</sequence>
<comment type="similarity">
    <text evidence="2">Belongs to the COG1 family.</text>
</comment>
<dbReference type="PANTHER" id="PTHR31658:SF0">
    <property type="entry name" value="CONSERVED OLIGOMERIC GOLGI COMPLEX SUBUNIT 1"/>
    <property type="match status" value="1"/>
</dbReference>
<evidence type="ECO:0000256" key="1">
    <source>
        <dbReference type="ARBA" id="ARBA00004395"/>
    </source>
</evidence>
<keyword evidence="6" id="KW-0333">Golgi apparatus</keyword>
<dbReference type="STRING" id="1036808.A0A0C3EBZ5"/>
<evidence type="ECO:0000313" key="8">
    <source>
        <dbReference type="EMBL" id="KIM70220.1"/>
    </source>
</evidence>
<dbReference type="OrthoDB" id="46189at2759"/>
<accession>A0A0C3EBZ5</accession>
<dbReference type="HOGENOM" id="CLU_008852_0_0_1"/>
<dbReference type="GO" id="GO:0006891">
    <property type="term" value="P:intra-Golgi vesicle-mediated transport"/>
    <property type="evidence" value="ECO:0007669"/>
    <property type="project" value="InterPro"/>
</dbReference>
<reference evidence="9" key="2">
    <citation type="submission" date="2015-01" db="EMBL/GenBank/DDBJ databases">
        <title>Evolutionary Origins and Diversification of the Mycorrhizal Mutualists.</title>
        <authorList>
            <consortium name="DOE Joint Genome Institute"/>
            <consortium name="Mycorrhizal Genomics Consortium"/>
            <person name="Kohler A."/>
            <person name="Kuo A."/>
            <person name="Nagy L.G."/>
            <person name="Floudas D."/>
            <person name="Copeland A."/>
            <person name="Barry K.W."/>
            <person name="Cichocki N."/>
            <person name="Veneault-Fourrey C."/>
            <person name="LaButti K."/>
            <person name="Lindquist E.A."/>
            <person name="Lipzen A."/>
            <person name="Lundell T."/>
            <person name="Morin E."/>
            <person name="Murat C."/>
            <person name="Riley R."/>
            <person name="Ohm R."/>
            <person name="Sun H."/>
            <person name="Tunlid A."/>
            <person name="Henrissat B."/>
            <person name="Grigoriev I.V."/>
            <person name="Hibbett D.S."/>
            <person name="Martin F."/>
        </authorList>
    </citation>
    <scope>NUCLEOTIDE SEQUENCE [LARGE SCALE GENOMIC DNA]</scope>
    <source>
        <strain evidence="9">Foug A</strain>
    </source>
</reference>
<gene>
    <name evidence="8" type="ORF">SCLCIDRAFT_1207522</name>
</gene>
<comment type="subcellular location">
    <subcellularLocation>
        <location evidence="1">Golgi apparatus membrane</location>
        <topology evidence="1">Peripheral membrane protein</topology>
    </subcellularLocation>
</comment>